<feature type="region of interest" description="Disordered" evidence="1">
    <location>
        <begin position="250"/>
        <end position="274"/>
    </location>
</feature>
<reference evidence="3" key="2">
    <citation type="submission" date="2020-05" db="EMBL/GenBank/DDBJ databases">
        <authorList>
            <person name="Kim H.-S."/>
            <person name="Proctor R.H."/>
            <person name="Brown D.W."/>
        </authorList>
    </citation>
    <scope>NUCLEOTIDE SEQUENCE</scope>
    <source>
        <strain evidence="3">NRRL 45417</strain>
    </source>
</reference>
<accession>A0A8H4TJ36</accession>
<protein>
    <submittedName>
        <fullName evidence="3">Uncharacterized protein</fullName>
    </submittedName>
</protein>
<evidence type="ECO:0000313" key="3">
    <source>
        <dbReference type="EMBL" id="KAF4958963.1"/>
    </source>
</evidence>
<dbReference type="AlphaFoldDB" id="A0A8H4TJ36"/>
<feature type="chain" id="PRO_5034156856" evidence="2">
    <location>
        <begin position="22"/>
        <end position="274"/>
    </location>
</feature>
<evidence type="ECO:0000256" key="1">
    <source>
        <dbReference type="SAM" id="MobiDB-lite"/>
    </source>
</evidence>
<dbReference type="Gene3D" id="2.60.120.260">
    <property type="entry name" value="Galactose-binding domain-like"/>
    <property type="match status" value="1"/>
</dbReference>
<dbReference type="OrthoDB" id="4989504at2759"/>
<evidence type="ECO:0000256" key="2">
    <source>
        <dbReference type="SAM" id="SignalP"/>
    </source>
</evidence>
<dbReference type="EMBL" id="JABFAI010000043">
    <property type="protein sequence ID" value="KAF4958963.1"/>
    <property type="molecule type" value="Genomic_DNA"/>
</dbReference>
<feature type="signal peptide" evidence="2">
    <location>
        <begin position="1"/>
        <end position="21"/>
    </location>
</feature>
<proteinExistence type="predicted"/>
<dbReference type="Proteomes" id="UP000604273">
    <property type="component" value="Unassembled WGS sequence"/>
</dbReference>
<sequence>MVKLALLSWLAVAAPIFSALADALSSLETRACTTPANTLKNPSFESGALSPWIFKPTYVKLGSATVVKSGYKSDHAIQAAGTAGYKQQSYNKLSQTFKICKASRFQLSWSMLVPKDSVKYTAPGKPGLFVEAKAPDGLPYSMGYFTFDTKTFSSNIYTPRFKGTHKVDQWANFVADFPNSQTGTWTISMEWMLDFSLLDRLVKRFIGSDEFYGLHDPQAIIAKGRELDRKYGYIYGNSYEKEARKRAAELSPGYRNSDGGGGTGWSSHARKGKL</sequence>
<keyword evidence="4" id="KW-1185">Reference proteome</keyword>
<gene>
    <name evidence="3" type="ORF">FGADI_2042</name>
</gene>
<comment type="caution">
    <text evidence="3">The sequence shown here is derived from an EMBL/GenBank/DDBJ whole genome shotgun (WGS) entry which is preliminary data.</text>
</comment>
<evidence type="ECO:0000313" key="4">
    <source>
        <dbReference type="Proteomes" id="UP000604273"/>
    </source>
</evidence>
<keyword evidence="2" id="KW-0732">Signal</keyword>
<organism evidence="3 4">
    <name type="scientific">Fusarium gaditjirri</name>
    <dbReference type="NCBI Taxonomy" id="282569"/>
    <lineage>
        <taxon>Eukaryota</taxon>
        <taxon>Fungi</taxon>
        <taxon>Dikarya</taxon>
        <taxon>Ascomycota</taxon>
        <taxon>Pezizomycotina</taxon>
        <taxon>Sordariomycetes</taxon>
        <taxon>Hypocreomycetidae</taxon>
        <taxon>Hypocreales</taxon>
        <taxon>Nectriaceae</taxon>
        <taxon>Fusarium</taxon>
        <taxon>Fusarium nisikadoi species complex</taxon>
    </lineage>
</organism>
<name>A0A8H4TJ36_9HYPO</name>
<reference evidence="3" key="1">
    <citation type="journal article" date="2020" name="BMC Genomics">
        <title>Correction to: Identification and distribution of gene clusters required for synthesis of sphingolipid metabolism inhibitors in diverse species of the filamentous fungus Fusarium.</title>
        <authorList>
            <person name="Kim H.S."/>
            <person name="Lohmar J.M."/>
            <person name="Busman M."/>
            <person name="Brown D.W."/>
            <person name="Naumann T.A."/>
            <person name="Divon H.H."/>
            <person name="Lysoe E."/>
            <person name="Uhlig S."/>
            <person name="Proctor R.H."/>
        </authorList>
    </citation>
    <scope>NUCLEOTIDE SEQUENCE</scope>
    <source>
        <strain evidence="3">NRRL 45417</strain>
    </source>
</reference>